<reference evidence="2 3" key="1">
    <citation type="journal article" date="2016" name="Genome Biol. Evol.">
        <title>Gene Family Evolution Reflects Adaptation to Soil Environmental Stressors in the Genome of the Collembolan Orchesella cincta.</title>
        <authorList>
            <person name="Faddeeva-Vakhrusheva A."/>
            <person name="Derks M.F."/>
            <person name="Anvar S.Y."/>
            <person name="Agamennone V."/>
            <person name="Suring W."/>
            <person name="Smit S."/>
            <person name="van Straalen N.M."/>
            <person name="Roelofs D."/>
        </authorList>
    </citation>
    <scope>NUCLEOTIDE SEQUENCE [LARGE SCALE GENOMIC DNA]</scope>
    <source>
        <tissue evidence="2">Mixed pool</tissue>
    </source>
</reference>
<feature type="transmembrane region" description="Helical" evidence="1">
    <location>
        <begin position="108"/>
        <end position="126"/>
    </location>
</feature>
<sequence>MPYSTISDSRFGFIVAIIFVELGIGLILTTWTAFANDGIWYKVILVVEILFATLILFVTIRQIKFRIHHKLNLKSCVWICGLCSCGTITILAIAYICNQTASEIRDQSIAVGFLGVGIIIMLIFSCKMGLMLYMENTADLVVTAAAQYSKANEEDPSKQYEYMESP</sequence>
<dbReference type="EMBL" id="LJIJ01000510">
    <property type="protein sequence ID" value="ODM96704.1"/>
    <property type="molecule type" value="Genomic_DNA"/>
</dbReference>
<feature type="transmembrane region" description="Helical" evidence="1">
    <location>
        <begin position="39"/>
        <end position="59"/>
    </location>
</feature>
<name>A0A1D2MV69_ORCCI</name>
<keyword evidence="3" id="KW-1185">Reference proteome</keyword>
<gene>
    <name evidence="2" type="ORF">Ocin01_09977</name>
</gene>
<accession>A0A1D2MV69</accession>
<organism evidence="2 3">
    <name type="scientific">Orchesella cincta</name>
    <name type="common">Springtail</name>
    <name type="synonym">Podura cincta</name>
    <dbReference type="NCBI Taxonomy" id="48709"/>
    <lineage>
        <taxon>Eukaryota</taxon>
        <taxon>Metazoa</taxon>
        <taxon>Ecdysozoa</taxon>
        <taxon>Arthropoda</taxon>
        <taxon>Hexapoda</taxon>
        <taxon>Collembola</taxon>
        <taxon>Entomobryomorpha</taxon>
        <taxon>Entomobryoidea</taxon>
        <taxon>Orchesellidae</taxon>
        <taxon>Orchesellinae</taxon>
        <taxon>Orchesella</taxon>
    </lineage>
</organism>
<keyword evidence="1" id="KW-1133">Transmembrane helix</keyword>
<protein>
    <submittedName>
        <fullName evidence="2">Uncharacterized protein</fullName>
    </submittedName>
</protein>
<dbReference type="Proteomes" id="UP000094527">
    <property type="component" value="Unassembled WGS sequence"/>
</dbReference>
<evidence type="ECO:0000256" key="1">
    <source>
        <dbReference type="SAM" id="Phobius"/>
    </source>
</evidence>
<feature type="transmembrane region" description="Helical" evidence="1">
    <location>
        <begin position="71"/>
        <end position="96"/>
    </location>
</feature>
<keyword evidence="1" id="KW-0472">Membrane</keyword>
<keyword evidence="1" id="KW-0812">Transmembrane</keyword>
<evidence type="ECO:0000313" key="3">
    <source>
        <dbReference type="Proteomes" id="UP000094527"/>
    </source>
</evidence>
<proteinExistence type="predicted"/>
<evidence type="ECO:0000313" key="2">
    <source>
        <dbReference type="EMBL" id="ODM96704.1"/>
    </source>
</evidence>
<feature type="transmembrane region" description="Helical" evidence="1">
    <location>
        <begin position="12"/>
        <end position="33"/>
    </location>
</feature>
<dbReference type="AlphaFoldDB" id="A0A1D2MV69"/>
<comment type="caution">
    <text evidence="2">The sequence shown here is derived from an EMBL/GenBank/DDBJ whole genome shotgun (WGS) entry which is preliminary data.</text>
</comment>